<evidence type="ECO:0000313" key="3">
    <source>
        <dbReference type="Proteomes" id="UP000439550"/>
    </source>
</evidence>
<protein>
    <recommendedName>
        <fullName evidence="4">Pore-forming protein</fullName>
    </recommendedName>
</protein>
<comment type="caution">
    <text evidence="2">The sequence shown here is derived from an EMBL/GenBank/DDBJ whole genome shotgun (WGS) entry which is preliminary data.</text>
</comment>
<accession>A0A7X1Z9S0</accession>
<dbReference type="InterPro" id="IPR020215">
    <property type="entry name" value="EbsA-like"/>
</dbReference>
<evidence type="ECO:0008006" key="4">
    <source>
        <dbReference type="Google" id="ProtNLM"/>
    </source>
</evidence>
<evidence type="ECO:0000313" key="2">
    <source>
        <dbReference type="EMBL" id="MQW39859.1"/>
    </source>
</evidence>
<proteinExistence type="predicted"/>
<organism evidence="2 3">
    <name type="scientific">Lactococcus hircilactis</name>
    <dbReference type="NCBI Taxonomy" id="1494462"/>
    <lineage>
        <taxon>Bacteria</taxon>
        <taxon>Bacillati</taxon>
        <taxon>Bacillota</taxon>
        <taxon>Bacilli</taxon>
        <taxon>Lactobacillales</taxon>
        <taxon>Streptococcaceae</taxon>
        <taxon>Lactococcus</taxon>
    </lineage>
</organism>
<dbReference type="RefSeq" id="WP_153496525.1">
    <property type="nucleotide sequence ID" value="NZ_CAXYUY010000011.1"/>
</dbReference>
<keyword evidence="1" id="KW-0472">Membrane</keyword>
<dbReference type="Pfam" id="PF17255">
    <property type="entry name" value="EbsA"/>
    <property type="match status" value="1"/>
</dbReference>
<sequence length="130" mass="15574">MKAGYFYPFSGPYRLAWMWWVILLSFQQVLFFEYNMALNRITLSLFGAVLLGLYFLARRRRFFIVEEQIQLSRDFHLSTYPIDLKYISAVKVKTWSITFVYVGKEYRVLVFGKSKLLIQNLINQKTQPQH</sequence>
<reference evidence="2 3" key="1">
    <citation type="submission" date="2019-10" db="EMBL/GenBank/DDBJ databases">
        <authorList>
            <person name="Dong K."/>
        </authorList>
    </citation>
    <scope>NUCLEOTIDE SEQUENCE [LARGE SCALE GENOMIC DNA]</scope>
    <source>
        <strain evidence="2 3">DSM 28960</strain>
    </source>
</reference>
<keyword evidence="1" id="KW-0812">Transmembrane</keyword>
<dbReference type="Proteomes" id="UP000439550">
    <property type="component" value="Unassembled WGS sequence"/>
</dbReference>
<dbReference type="OrthoDB" id="2242347at2"/>
<dbReference type="EMBL" id="WITJ01000010">
    <property type="protein sequence ID" value="MQW39859.1"/>
    <property type="molecule type" value="Genomic_DNA"/>
</dbReference>
<name>A0A7X1Z9S0_9LACT</name>
<evidence type="ECO:0000256" key="1">
    <source>
        <dbReference type="SAM" id="Phobius"/>
    </source>
</evidence>
<keyword evidence="1" id="KW-1133">Transmembrane helix</keyword>
<keyword evidence="3" id="KW-1185">Reference proteome</keyword>
<gene>
    <name evidence="2" type="ORF">GHI93_07965</name>
</gene>
<dbReference type="AlphaFoldDB" id="A0A7X1Z9S0"/>
<feature type="transmembrane region" description="Helical" evidence="1">
    <location>
        <begin position="37"/>
        <end position="57"/>
    </location>
</feature>
<feature type="transmembrane region" description="Helical" evidence="1">
    <location>
        <begin position="12"/>
        <end position="31"/>
    </location>
</feature>